<feature type="domain" description="Methyltransferase type 11" evidence="3">
    <location>
        <begin position="49"/>
        <end position="145"/>
    </location>
</feature>
<dbReference type="GO" id="GO:0008757">
    <property type="term" value="F:S-adenosylmethionine-dependent methyltransferase activity"/>
    <property type="evidence" value="ECO:0007669"/>
    <property type="project" value="InterPro"/>
</dbReference>
<dbReference type="PANTHER" id="PTHR13069">
    <property type="entry name" value="ALKYLATED DNA REPAIR PROTEIN ALKB HOMOLOG 8"/>
    <property type="match status" value="1"/>
</dbReference>
<dbReference type="GO" id="GO:0008175">
    <property type="term" value="F:tRNA methyltransferase activity"/>
    <property type="evidence" value="ECO:0007669"/>
    <property type="project" value="UniProtKB-ARBA"/>
</dbReference>
<evidence type="ECO:0000259" key="3">
    <source>
        <dbReference type="Pfam" id="PF08241"/>
    </source>
</evidence>
<dbReference type="Proteomes" id="UP000181992">
    <property type="component" value="Unassembled WGS sequence"/>
</dbReference>
<dbReference type="InterPro" id="IPR013216">
    <property type="entry name" value="Methyltransf_11"/>
</dbReference>
<organism evidence="4 5">
    <name type="scientific">Candidatus Nomurabacteria bacterium CG1_02_43_90</name>
    <dbReference type="NCBI Taxonomy" id="1805281"/>
    <lineage>
        <taxon>Bacteria</taxon>
        <taxon>Candidatus Nomuraibacteriota</taxon>
    </lineage>
</organism>
<accession>A0A1J4V8Y5</accession>
<gene>
    <name evidence="4" type="ORF">AUJ77_00260</name>
</gene>
<sequence>MKQEYANQILAQSRAGYEKITDDFSRTRGKFWDELSFIVDLIPKKARILDVGCGNGRFLGALDDKEITYAGIDFSEGLIAIARDRYRKRPSTTFFVGDALALPFSDNSFETVVSFAVLHHIPSRAYRVQFLREMARMVRPGSLIVLTAWNVWHSKPRIILAHVFKKITRRSRLDFGDAFLKFGKEQNARFVHALSKRELASLARQAGLAIEKIEVIRRPSGEENFLMILKKN</sequence>
<dbReference type="SUPFAM" id="SSF53335">
    <property type="entry name" value="S-adenosyl-L-methionine-dependent methyltransferases"/>
    <property type="match status" value="1"/>
</dbReference>
<dbReference type="Pfam" id="PF08241">
    <property type="entry name" value="Methyltransf_11"/>
    <property type="match status" value="1"/>
</dbReference>
<dbReference type="InterPro" id="IPR029063">
    <property type="entry name" value="SAM-dependent_MTases_sf"/>
</dbReference>
<keyword evidence="1" id="KW-0489">Methyltransferase</keyword>
<dbReference type="Gene3D" id="3.40.50.150">
    <property type="entry name" value="Vaccinia Virus protein VP39"/>
    <property type="match status" value="1"/>
</dbReference>
<evidence type="ECO:0000256" key="2">
    <source>
        <dbReference type="ARBA" id="ARBA00022679"/>
    </source>
</evidence>
<name>A0A1J4V8Y5_9BACT</name>
<dbReference type="AlphaFoldDB" id="A0A1J4V8Y5"/>
<dbReference type="PANTHER" id="PTHR13069:SF21">
    <property type="entry name" value="ALKYLATED DNA REPAIR PROTEIN ALKB HOMOLOG 8"/>
    <property type="match status" value="1"/>
</dbReference>
<dbReference type="CDD" id="cd02440">
    <property type="entry name" value="AdoMet_MTases"/>
    <property type="match status" value="1"/>
</dbReference>
<dbReference type="STRING" id="1805281.AUJ77_00260"/>
<comment type="caution">
    <text evidence="4">The sequence shown here is derived from an EMBL/GenBank/DDBJ whole genome shotgun (WGS) entry which is preliminary data.</text>
</comment>
<protein>
    <recommendedName>
        <fullName evidence="3">Methyltransferase type 11 domain-containing protein</fullName>
    </recommendedName>
</protein>
<reference evidence="4 5" key="1">
    <citation type="journal article" date="2016" name="Environ. Microbiol.">
        <title>Genomic resolution of a cold subsurface aquifer community provides metabolic insights for novel microbes adapted to high CO concentrations.</title>
        <authorList>
            <person name="Probst A.J."/>
            <person name="Castelle C.J."/>
            <person name="Singh A."/>
            <person name="Brown C.T."/>
            <person name="Anantharaman K."/>
            <person name="Sharon I."/>
            <person name="Hug L.A."/>
            <person name="Burstein D."/>
            <person name="Emerson J.B."/>
            <person name="Thomas B.C."/>
            <person name="Banfield J.F."/>
        </authorList>
    </citation>
    <scope>NUCLEOTIDE SEQUENCE [LARGE SCALE GENOMIC DNA]</scope>
    <source>
        <strain evidence="4">CG1_02_43_90</strain>
    </source>
</reference>
<proteinExistence type="predicted"/>
<keyword evidence="2" id="KW-0808">Transferase</keyword>
<evidence type="ECO:0000256" key="1">
    <source>
        <dbReference type="ARBA" id="ARBA00022603"/>
    </source>
</evidence>
<evidence type="ECO:0000313" key="5">
    <source>
        <dbReference type="Proteomes" id="UP000181992"/>
    </source>
</evidence>
<dbReference type="EMBL" id="MNVN01000003">
    <property type="protein sequence ID" value="OIO31229.1"/>
    <property type="molecule type" value="Genomic_DNA"/>
</dbReference>
<dbReference type="GO" id="GO:0006400">
    <property type="term" value="P:tRNA modification"/>
    <property type="evidence" value="ECO:0007669"/>
    <property type="project" value="UniProtKB-ARBA"/>
</dbReference>
<dbReference type="GO" id="GO:0032259">
    <property type="term" value="P:methylation"/>
    <property type="evidence" value="ECO:0007669"/>
    <property type="project" value="UniProtKB-KW"/>
</dbReference>
<dbReference type="InterPro" id="IPR051422">
    <property type="entry name" value="AlkB_tRNA_MeTrf/Diox"/>
</dbReference>
<evidence type="ECO:0000313" key="4">
    <source>
        <dbReference type="EMBL" id="OIO31229.1"/>
    </source>
</evidence>